<proteinExistence type="predicted"/>
<sequence>MAVIEMKKDIHMTGKDLMQMVQLRPEDLGKYALVPGPKERLDGLMKLIENPIKNFSFMEYNMYTGTYEGIKVTAINGGRFAADTGITTEILCSAEIKTMIRIGSCGSLSPDIKIGDLVVADSGVRGDGVTPYYVEDPSFQPDADKALTDNLFEVAKASGFKTHKGKVWSTDAILRETREHVGKAVDQGAVAVDMVTATFLTICQQYNIPAAVILAVSDHVIDGEMGFMDPNYYMAEAAMINIVLDLIKKLEGK</sequence>
<dbReference type="EMBL" id="UOGJ01000020">
    <property type="protein sequence ID" value="VAX34956.1"/>
    <property type="molecule type" value="Genomic_DNA"/>
</dbReference>
<evidence type="ECO:0000313" key="2">
    <source>
        <dbReference type="EMBL" id="VAX34956.1"/>
    </source>
</evidence>
<dbReference type="InterPro" id="IPR035994">
    <property type="entry name" value="Nucleoside_phosphorylase_sf"/>
</dbReference>
<dbReference type="Gene3D" id="3.40.50.1580">
    <property type="entry name" value="Nucleoside phosphorylase domain"/>
    <property type="match status" value="1"/>
</dbReference>
<dbReference type="Pfam" id="PF01048">
    <property type="entry name" value="PNP_UDP_1"/>
    <property type="match status" value="1"/>
</dbReference>
<dbReference type="InterPro" id="IPR000845">
    <property type="entry name" value="Nucleoside_phosphorylase_d"/>
</dbReference>
<dbReference type="PANTHER" id="PTHR43691:SF11">
    <property type="entry name" value="FI09636P-RELATED"/>
    <property type="match status" value="1"/>
</dbReference>
<dbReference type="AlphaFoldDB" id="A0A3B1CWD3"/>
<evidence type="ECO:0000259" key="1">
    <source>
        <dbReference type="Pfam" id="PF01048"/>
    </source>
</evidence>
<name>A0A3B1CWD3_9ZZZZ</name>
<protein>
    <recommendedName>
        <fullName evidence="1">Nucleoside phosphorylase domain-containing protein</fullName>
    </recommendedName>
</protein>
<dbReference type="PANTHER" id="PTHR43691">
    <property type="entry name" value="URIDINE PHOSPHORYLASE"/>
    <property type="match status" value="1"/>
</dbReference>
<dbReference type="GO" id="GO:0005829">
    <property type="term" value="C:cytosol"/>
    <property type="evidence" value="ECO:0007669"/>
    <property type="project" value="TreeGrafter"/>
</dbReference>
<organism evidence="2">
    <name type="scientific">hydrothermal vent metagenome</name>
    <dbReference type="NCBI Taxonomy" id="652676"/>
    <lineage>
        <taxon>unclassified sequences</taxon>
        <taxon>metagenomes</taxon>
        <taxon>ecological metagenomes</taxon>
    </lineage>
</organism>
<accession>A0A3B1CWD3</accession>
<feature type="domain" description="Nucleoside phosphorylase" evidence="1">
    <location>
        <begin position="31"/>
        <end position="247"/>
    </location>
</feature>
<dbReference type="CDD" id="cd09005">
    <property type="entry name" value="NP-I"/>
    <property type="match status" value="1"/>
</dbReference>
<reference evidence="2" key="1">
    <citation type="submission" date="2018-06" db="EMBL/GenBank/DDBJ databases">
        <authorList>
            <person name="Zhirakovskaya E."/>
        </authorList>
    </citation>
    <scope>NUCLEOTIDE SEQUENCE</scope>
</reference>
<dbReference type="SUPFAM" id="SSF53167">
    <property type="entry name" value="Purine and uridine phosphorylases"/>
    <property type="match status" value="1"/>
</dbReference>
<dbReference type="GO" id="GO:0009116">
    <property type="term" value="P:nucleoside metabolic process"/>
    <property type="evidence" value="ECO:0007669"/>
    <property type="project" value="InterPro"/>
</dbReference>
<dbReference type="GO" id="GO:0003824">
    <property type="term" value="F:catalytic activity"/>
    <property type="evidence" value="ECO:0007669"/>
    <property type="project" value="InterPro"/>
</dbReference>
<gene>
    <name evidence="2" type="ORF">MNBD_UNCLBAC01-697</name>
</gene>